<dbReference type="PROSITE" id="PS51471">
    <property type="entry name" value="FE2OG_OXY"/>
    <property type="match status" value="1"/>
</dbReference>
<evidence type="ECO:0000256" key="1">
    <source>
        <dbReference type="ARBA" id="ARBA00008056"/>
    </source>
</evidence>
<dbReference type="Gene3D" id="2.60.120.330">
    <property type="entry name" value="B-lactam Antibiotic, Isopenicillin N Synthase, Chain"/>
    <property type="match status" value="1"/>
</dbReference>
<dbReference type="Proteomes" id="UP001362999">
    <property type="component" value="Unassembled WGS sequence"/>
</dbReference>
<dbReference type="InterPro" id="IPR026992">
    <property type="entry name" value="DIOX_N"/>
</dbReference>
<dbReference type="EMBL" id="JAWWNJ010000004">
    <property type="protein sequence ID" value="KAK7057627.1"/>
    <property type="molecule type" value="Genomic_DNA"/>
</dbReference>
<dbReference type="Pfam" id="PF03171">
    <property type="entry name" value="2OG-FeII_Oxy"/>
    <property type="match status" value="1"/>
</dbReference>
<dbReference type="AlphaFoldDB" id="A0AAW0E0C5"/>
<comment type="similarity">
    <text evidence="1 5">Belongs to the iron/ascorbate-dependent oxidoreductase family.</text>
</comment>
<evidence type="ECO:0000259" key="6">
    <source>
        <dbReference type="PROSITE" id="PS51471"/>
    </source>
</evidence>
<evidence type="ECO:0000313" key="8">
    <source>
        <dbReference type="Proteomes" id="UP001362999"/>
    </source>
</evidence>
<reference evidence="7 8" key="1">
    <citation type="journal article" date="2024" name="J Genomics">
        <title>Draft genome sequencing and assembly of Favolaschia claudopus CIRM-BRFM 2984 isolated from oak limbs.</title>
        <authorList>
            <person name="Navarro D."/>
            <person name="Drula E."/>
            <person name="Chaduli D."/>
            <person name="Cazenave R."/>
            <person name="Ahrendt S."/>
            <person name="Wang J."/>
            <person name="Lipzen A."/>
            <person name="Daum C."/>
            <person name="Barry K."/>
            <person name="Grigoriev I.V."/>
            <person name="Favel A."/>
            <person name="Rosso M.N."/>
            <person name="Martin F."/>
        </authorList>
    </citation>
    <scope>NUCLEOTIDE SEQUENCE [LARGE SCALE GENOMIC DNA]</scope>
    <source>
        <strain evidence="7 8">CIRM-BRFM 2984</strain>
    </source>
</reference>
<accession>A0AAW0E0C5</accession>
<dbReference type="InterPro" id="IPR005123">
    <property type="entry name" value="Oxoglu/Fe-dep_dioxygenase_dom"/>
</dbReference>
<evidence type="ECO:0000313" key="7">
    <source>
        <dbReference type="EMBL" id="KAK7057627.1"/>
    </source>
</evidence>
<evidence type="ECO:0000256" key="2">
    <source>
        <dbReference type="ARBA" id="ARBA00022723"/>
    </source>
</evidence>
<sequence>MSKSIPVIDVSALFASSDSSPPSPEALATAKELYNAASSWGFLQLINHNVPASLQSELLKASEAFFALPEADKLALDVRNGGLAWRGYMPLGGEGTRGRVDHKEGIYFGPEHGADHPLLGMPLHGKNQFPSQEQVPGMRKTVLEYIAEVTKLGTAVVAALSLGLGLEAGHLKGKWLEPEPVALFRCFKYAPLEPVEGEQAFGIGEHSDFGLLTILKQTSPGLQVKSPSGEWVDVPVLDNAFIVNVGDMLDQLTGGRLPSRFHRVLPPSPSAGARFSFPFFFDFAWTAEMKVLDLSHLPPLTSEETAEAEARWALGKFRKLQGQWWQYLAKKVQKVFPDLALPDFEANEAPSTRFTRPVLTAAAAA</sequence>
<gene>
    <name evidence="7" type="ORF">R3P38DRAFT_2497967</name>
</gene>
<keyword evidence="8" id="KW-1185">Reference proteome</keyword>
<organism evidence="7 8">
    <name type="scientific">Favolaschia claudopus</name>
    <dbReference type="NCBI Taxonomy" id="2862362"/>
    <lineage>
        <taxon>Eukaryota</taxon>
        <taxon>Fungi</taxon>
        <taxon>Dikarya</taxon>
        <taxon>Basidiomycota</taxon>
        <taxon>Agaricomycotina</taxon>
        <taxon>Agaricomycetes</taxon>
        <taxon>Agaricomycetidae</taxon>
        <taxon>Agaricales</taxon>
        <taxon>Marasmiineae</taxon>
        <taxon>Mycenaceae</taxon>
        <taxon>Favolaschia</taxon>
    </lineage>
</organism>
<dbReference type="PANTHER" id="PTHR10209">
    <property type="entry name" value="OXIDOREDUCTASE, 2OG-FE II OXYGENASE FAMILY PROTEIN"/>
    <property type="match status" value="1"/>
</dbReference>
<dbReference type="InterPro" id="IPR027443">
    <property type="entry name" value="IPNS-like_sf"/>
</dbReference>
<name>A0AAW0E0C5_9AGAR</name>
<dbReference type="GO" id="GO:0016491">
    <property type="term" value="F:oxidoreductase activity"/>
    <property type="evidence" value="ECO:0007669"/>
    <property type="project" value="UniProtKB-KW"/>
</dbReference>
<evidence type="ECO:0000256" key="4">
    <source>
        <dbReference type="ARBA" id="ARBA00023004"/>
    </source>
</evidence>
<dbReference type="InterPro" id="IPR044861">
    <property type="entry name" value="IPNS-like_FE2OG_OXY"/>
</dbReference>
<dbReference type="GO" id="GO:0046872">
    <property type="term" value="F:metal ion binding"/>
    <property type="evidence" value="ECO:0007669"/>
    <property type="project" value="UniProtKB-KW"/>
</dbReference>
<comment type="caution">
    <text evidence="7">The sequence shown here is derived from an EMBL/GenBank/DDBJ whole genome shotgun (WGS) entry which is preliminary data.</text>
</comment>
<protein>
    <submittedName>
        <fullName evidence="7">2OG-Fe(II) oxygenase</fullName>
    </submittedName>
</protein>
<dbReference type="PANTHER" id="PTHR10209:SF881">
    <property type="entry name" value="FI07970P-RELATED"/>
    <property type="match status" value="1"/>
</dbReference>
<keyword evidence="4 5" id="KW-0408">Iron</keyword>
<evidence type="ECO:0000256" key="5">
    <source>
        <dbReference type="RuleBase" id="RU003682"/>
    </source>
</evidence>
<dbReference type="Pfam" id="PF14226">
    <property type="entry name" value="DIOX_N"/>
    <property type="match status" value="1"/>
</dbReference>
<dbReference type="SUPFAM" id="SSF51197">
    <property type="entry name" value="Clavaminate synthase-like"/>
    <property type="match status" value="1"/>
</dbReference>
<proteinExistence type="inferred from homology"/>
<keyword evidence="2 5" id="KW-0479">Metal-binding</keyword>
<evidence type="ECO:0000256" key="3">
    <source>
        <dbReference type="ARBA" id="ARBA00023002"/>
    </source>
</evidence>
<feature type="domain" description="Fe2OG dioxygenase" evidence="6">
    <location>
        <begin position="179"/>
        <end position="283"/>
    </location>
</feature>
<keyword evidence="3 5" id="KW-0560">Oxidoreductase</keyword>